<feature type="domain" description="4'-phosphopantetheinyl transferase" evidence="3">
    <location>
        <begin position="133"/>
        <end position="250"/>
    </location>
</feature>
<dbReference type="Pfam" id="PF01648">
    <property type="entry name" value="ACPS"/>
    <property type="match status" value="1"/>
</dbReference>
<dbReference type="EMBL" id="CP000507">
    <property type="protein sequence ID" value="ABL99326.1"/>
    <property type="molecule type" value="Genomic_DNA"/>
</dbReference>
<dbReference type="GO" id="GO:0008897">
    <property type="term" value="F:holo-[acyl-carrier-protein] synthase activity"/>
    <property type="evidence" value="ECO:0007669"/>
    <property type="project" value="InterPro"/>
</dbReference>
<proteinExistence type="inferred from homology"/>
<comment type="similarity">
    <text evidence="1">Belongs to the P-Pant transferase superfamily. Gsp/Sfp/HetI/AcpT family.</text>
</comment>
<evidence type="ECO:0000313" key="5">
    <source>
        <dbReference type="Proteomes" id="UP000009175"/>
    </source>
</evidence>
<dbReference type="GO" id="GO:0000287">
    <property type="term" value="F:magnesium ion binding"/>
    <property type="evidence" value="ECO:0007669"/>
    <property type="project" value="InterPro"/>
</dbReference>
<evidence type="ECO:0000313" key="4">
    <source>
        <dbReference type="EMBL" id="ABL99326.1"/>
    </source>
</evidence>
<dbReference type="Proteomes" id="UP000009175">
    <property type="component" value="Chromosome"/>
</dbReference>
<dbReference type="SUPFAM" id="SSF56214">
    <property type="entry name" value="4'-phosphopantetheinyl transferase"/>
    <property type="match status" value="2"/>
</dbReference>
<dbReference type="STRING" id="326297.Sama_1119"/>
<protein>
    <submittedName>
        <fullName evidence="4">Phosphopantetheinyl transferase-like protein</fullName>
    </submittedName>
</protein>
<dbReference type="eggNOG" id="COG2091">
    <property type="taxonomic scope" value="Bacteria"/>
</dbReference>
<dbReference type="GO" id="GO:0019878">
    <property type="term" value="P:lysine biosynthetic process via aminoadipic acid"/>
    <property type="evidence" value="ECO:0007669"/>
    <property type="project" value="TreeGrafter"/>
</dbReference>
<keyword evidence="2 4" id="KW-0808">Transferase</keyword>
<evidence type="ECO:0000256" key="2">
    <source>
        <dbReference type="ARBA" id="ARBA00022679"/>
    </source>
</evidence>
<dbReference type="InterPro" id="IPR037143">
    <property type="entry name" value="4-PPantetheinyl_Trfase_dom_sf"/>
</dbReference>
<accession>A1S4M0</accession>
<gene>
    <name evidence="4" type="ordered locus">Sama_1119</name>
</gene>
<dbReference type="PANTHER" id="PTHR12215:SF10">
    <property type="entry name" value="L-AMINOADIPATE-SEMIALDEHYDE DEHYDROGENASE-PHOSPHOPANTETHEINYL TRANSFERASE"/>
    <property type="match status" value="1"/>
</dbReference>
<dbReference type="InterPro" id="IPR008278">
    <property type="entry name" value="4-PPantetheinyl_Trfase_dom"/>
</dbReference>
<dbReference type="HOGENOM" id="CLU_057011_4_1_6"/>
<organism evidence="4 5">
    <name type="scientific">Shewanella amazonensis (strain ATCC BAA-1098 / SB2B)</name>
    <dbReference type="NCBI Taxonomy" id="326297"/>
    <lineage>
        <taxon>Bacteria</taxon>
        <taxon>Pseudomonadati</taxon>
        <taxon>Pseudomonadota</taxon>
        <taxon>Gammaproteobacteria</taxon>
        <taxon>Alteromonadales</taxon>
        <taxon>Shewanellaceae</taxon>
        <taxon>Shewanella</taxon>
    </lineage>
</organism>
<dbReference type="RefSeq" id="WP_011759235.1">
    <property type="nucleotide sequence ID" value="NC_008700.1"/>
</dbReference>
<dbReference type="KEGG" id="saz:Sama_1119"/>
<reference evidence="4 5" key="1">
    <citation type="submission" date="2006-12" db="EMBL/GenBank/DDBJ databases">
        <title>Complete sequence of Shewanella amazonensis SB2B.</title>
        <authorList>
            <consortium name="US DOE Joint Genome Institute"/>
            <person name="Copeland A."/>
            <person name="Lucas S."/>
            <person name="Lapidus A."/>
            <person name="Barry K."/>
            <person name="Detter J.C."/>
            <person name="Glavina del Rio T."/>
            <person name="Hammon N."/>
            <person name="Israni S."/>
            <person name="Dalin E."/>
            <person name="Tice H."/>
            <person name="Pitluck S."/>
            <person name="Munk A.C."/>
            <person name="Brettin T."/>
            <person name="Bruce D."/>
            <person name="Han C."/>
            <person name="Tapia R."/>
            <person name="Gilna P."/>
            <person name="Schmutz J."/>
            <person name="Larimer F."/>
            <person name="Land M."/>
            <person name="Hauser L."/>
            <person name="Kyrpides N."/>
            <person name="Mikhailova N."/>
            <person name="Fredrickson J."/>
            <person name="Richardson P."/>
        </authorList>
    </citation>
    <scope>NUCLEOTIDE SEQUENCE [LARGE SCALE GENOMIC DNA]</scope>
    <source>
        <strain evidence="5">ATCC BAA-1098 / SB2B</strain>
    </source>
</reference>
<sequence length="284" mass="32028">MPHSITDRGLTLTLTLVTLPGLKDVGEEMEQLAHRCSHWLSDDELARIGRATLPGLSLRQRLVRLCLRAELARQTQMTPDAFRFDYGPQGKPELRRQQGGPFAFNLSHSGDRLLLAVISGHDDRCEYNNDLYLGVDIERKRTNTDINAIYRHYFSAPEQAYLVSLDNAQKRDAFFDLWALKESYIKATGRGLAEGLHSFAFDLEQATACDKEGFKQFYQGLEPAMLSQHQGDIRWQSWLGHIDSDYRVAVTLGACGEVGAEPTLTLTQHSLHSLLSEFNSHIPL</sequence>
<dbReference type="OrthoDB" id="9808281at2"/>
<name>A1S4M0_SHEAM</name>
<dbReference type="GO" id="GO:0005829">
    <property type="term" value="C:cytosol"/>
    <property type="evidence" value="ECO:0007669"/>
    <property type="project" value="TreeGrafter"/>
</dbReference>
<dbReference type="PANTHER" id="PTHR12215">
    <property type="entry name" value="PHOSPHOPANTETHEINE TRANSFERASE"/>
    <property type="match status" value="1"/>
</dbReference>
<evidence type="ECO:0000256" key="1">
    <source>
        <dbReference type="ARBA" id="ARBA00010990"/>
    </source>
</evidence>
<dbReference type="AlphaFoldDB" id="A1S4M0"/>
<dbReference type="InterPro" id="IPR050559">
    <property type="entry name" value="P-Pant_transferase_sf"/>
</dbReference>
<dbReference type="Gene3D" id="3.90.470.20">
    <property type="entry name" value="4'-phosphopantetheinyl transferase domain"/>
    <property type="match status" value="1"/>
</dbReference>
<evidence type="ECO:0000259" key="3">
    <source>
        <dbReference type="Pfam" id="PF01648"/>
    </source>
</evidence>
<keyword evidence="5" id="KW-1185">Reference proteome</keyword>